<name>A0A3E0WN96_9BACI</name>
<dbReference type="Gene3D" id="3.60.40.10">
    <property type="entry name" value="PPM-type phosphatase domain"/>
    <property type="match status" value="1"/>
</dbReference>
<gene>
    <name evidence="2" type="ORF">CAI16_14410</name>
</gene>
<protein>
    <recommendedName>
        <fullName evidence="1">PPM-type phosphatase domain-containing protein</fullName>
    </recommendedName>
</protein>
<dbReference type="InterPro" id="IPR001932">
    <property type="entry name" value="PPM-type_phosphatase-like_dom"/>
</dbReference>
<evidence type="ECO:0000259" key="1">
    <source>
        <dbReference type="Pfam" id="PF13672"/>
    </source>
</evidence>
<dbReference type="AlphaFoldDB" id="A0A3E0WN96"/>
<accession>A0A3E0WN96</accession>
<evidence type="ECO:0000313" key="3">
    <source>
        <dbReference type="Proteomes" id="UP000256488"/>
    </source>
</evidence>
<comment type="caution">
    <text evidence="2">The sequence shown here is derived from an EMBL/GenBank/DDBJ whole genome shotgun (WGS) entry which is preliminary data.</text>
</comment>
<dbReference type="EMBL" id="NFZX01000035">
    <property type="protein sequence ID" value="RFA33527.1"/>
    <property type="molecule type" value="Genomic_DNA"/>
</dbReference>
<feature type="domain" description="PPM-type phosphatase" evidence="1">
    <location>
        <begin position="13"/>
        <end position="222"/>
    </location>
</feature>
<sequence length="280" mass="31845">MKIETVTCKGVSECNEDAVIINDNISVYGVADGASSIIPFFTQENETGGFIASNLVKNYYESLPYCNSFLDDFAKINMQLQHKMKEYLIDTSKKEQLWGTALALVKISPNRIDFIQTGDCMIFAVYDSGFVRVLTRAQTESLEGVAINKWKELIDKGIHKQKDLREGVEDILISMRQRSNTFAGYGVLNGENDAVKFTEFGKINRNGLKHLVMVTDGLFLPKEWVSEQDCYWEVMIRKIFSKGLQAYANDLIELEATDPECVRYPRFKMSDDKSGVWITF</sequence>
<dbReference type="InterPro" id="IPR036457">
    <property type="entry name" value="PPM-type-like_dom_sf"/>
</dbReference>
<dbReference type="RefSeq" id="WP_116278947.1">
    <property type="nucleotide sequence ID" value="NZ_NFZX01000035.1"/>
</dbReference>
<evidence type="ECO:0000313" key="2">
    <source>
        <dbReference type="EMBL" id="RFA33527.1"/>
    </source>
</evidence>
<dbReference type="Proteomes" id="UP000256488">
    <property type="component" value="Unassembled WGS sequence"/>
</dbReference>
<reference evidence="2 3" key="1">
    <citation type="submission" date="2017-05" db="EMBL/GenBank/DDBJ databases">
        <title>Virgibacillus sp. AK90 isolated from a saltern of Kakinada, India.</title>
        <authorList>
            <person name="Gupta V."/>
            <person name="Sidhu C."/>
            <person name="Korpole S."/>
            <person name="Pinnaka A.K."/>
        </authorList>
    </citation>
    <scope>NUCLEOTIDE SEQUENCE [LARGE SCALE GENOMIC DNA]</scope>
    <source>
        <strain evidence="2 3">AK90</strain>
    </source>
</reference>
<dbReference type="Pfam" id="PF13672">
    <property type="entry name" value="PP2C_2"/>
    <property type="match status" value="1"/>
</dbReference>
<organism evidence="2 3">
    <name type="scientific">Virgibacillus dokdonensis</name>
    <dbReference type="NCBI Taxonomy" id="302167"/>
    <lineage>
        <taxon>Bacteria</taxon>
        <taxon>Bacillati</taxon>
        <taxon>Bacillota</taxon>
        <taxon>Bacilli</taxon>
        <taxon>Bacillales</taxon>
        <taxon>Bacillaceae</taxon>
        <taxon>Virgibacillus</taxon>
    </lineage>
</organism>
<dbReference type="SUPFAM" id="SSF81606">
    <property type="entry name" value="PP2C-like"/>
    <property type="match status" value="1"/>
</dbReference>
<proteinExistence type="predicted"/>